<organism evidence="11 12">
    <name type="scientific">Anaeramoeba ignava</name>
    <name type="common">Anaerobic marine amoeba</name>
    <dbReference type="NCBI Taxonomy" id="1746090"/>
    <lineage>
        <taxon>Eukaryota</taxon>
        <taxon>Metamonada</taxon>
        <taxon>Anaeramoebidae</taxon>
        <taxon>Anaeramoeba</taxon>
    </lineage>
</organism>
<evidence type="ECO:0000256" key="3">
    <source>
        <dbReference type="ARBA" id="ARBA00022583"/>
    </source>
</evidence>
<dbReference type="SUPFAM" id="SSF55711">
    <property type="entry name" value="Subdomain of clathrin and coatomer appendage domain"/>
    <property type="match status" value="1"/>
</dbReference>
<comment type="subcellular location">
    <subcellularLocation>
        <location evidence="1">Membrane</location>
        <location evidence="1">Coated pit</location>
        <topology evidence="1">Peripheral membrane protein</topology>
        <orientation evidence="1">Cytoplasmic side</orientation>
    </subcellularLocation>
</comment>
<keyword evidence="5 7" id="KW-0472">Membrane</keyword>
<dbReference type="InterPro" id="IPR009028">
    <property type="entry name" value="Coatomer/calthrin_app_sub_C"/>
</dbReference>
<dbReference type="InterPro" id="IPR050840">
    <property type="entry name" value="Adaptor_Complx_Large_Subunit"/>
</dbReference>
<feature type="region of interest" description="Disordered" evidence="9">
    <location>
        <begin position="602"/>
        <end position="658"/>
    </location>
</feature>
<protein>
    <recommendedName>
        <fullName evidence="7">AP-2 complex subunit alpha</fullName>
    </recommendedName>
</protein>
<name>A0A9Q0R5X1_ANAIG</name>
<dbReference type="GO" id="GO:0006886">
    <property type="term" value="P:intracellular protein transport"/>
    <property type="evidence" value="ECO:0007669"/>
    <property type="project" value="UniProtKB-UniRule"/>
</dbReference>
<keyword evidence="4 7" id="KW-0653">Protein transport</keyword>
<keyword evidence="3 7" id="KW-0254">Endocytosis</keyword>
<evidence type="ECO:0000256" key="4">
    <source>
        <dbReference type="ARBA" id="ARBA00022927"/>
    </source>
</evidence>
<comment type="caution">
    <text evidence="11">The sequence shown here is derived from an EMBL/GenBank/DDBJ whole genome shotgun (WGS) entry which is preliminary data.</text>
</comment>
<dbReference type="InterPro" id="IPR002553">
    <property type="entry name" value="Clathrin/coatomer_adapt-like_N"/>
</dbReference>
<dbReference type="PANTHER" id="PTHR22780">
    <property type="entry name" value="ADAPTIN, ALPHA/GAMMA/EPSILON"/>
    <property type="match status" value="1"/>
</dbReference>
<evidence type="ECO:0000313" key="11">
    <source>
        <dbReference type="EMBL" id="KAJ5067616.1"/>
    </source>
</evidence>
<dbReference type="OrthoDB" id="413467at2759"/>
<dbReference type="Pfam" id="PF01602">
    <property type="entry name" value="Adaptin_N"/>
    <property type="match status" value="1"/>
</dbReference>
<dbReference type="GO" id="GO:0030122">
    <property type="term" value="C:AP-2 adaptor complex"/>
    <property type="evidence" value="ECO:0007669"/>
    <property type="project" value="InterPro"/>
</dbReference>
<keyword evidence="12" id="KW-1185">Reference proteome</keyword>
<dbReference type="InterPro" id="IPR017104">
    <property type="entry name" value="AP2_complex_asu"/>
</dbReference>
<feature type="binding site" evidence="8">
    <location>
        <position position="44"/>
    </location>
    <ligand>
        <name>a 1,2-diacyl-sn-glycero-3-phospho-(1D-myo-inositol-3,4,5-trisphosphate)</name>
        <dbReference type="ChEBI" id="CHEBI:57836"/>
    </ligand>
</feature>
<dbReference type="Gene3D" id="2.60.40.1230">
    <property type="match status" value="1"/>
</dbReference>
<dbReference type="EMBL" id="JAPDFW010000125">
    <property type="protein sequence ID" value="KAJ5067616.1"/>
    <property type="molecule type" value="Genomic_DNA"/>
</dbReference>
<dbReference type="SUPFAM" id="SSF49348">
    <property type="entry name" value="Clathrin adaptor appendage domain"/>
    <property type="match status" value="1"/>
</dbReference>
<proteinExistence type="inferred from homology"/>
<feature type="domain" description="Clathrin adaptor alpha/beta/gamma-adaptin appendage Ig-like subdomain" evidence="10">
    <location>
        <begin position="781"/>
        <end position="891"/>
    </location>
</feature>
<evidence type="ECO:0000256" key="7">
    <source>
        <dbReference type="PIRNR" id="PIRNR037091"/>
    </source>
</evidence>
<reference evidence="11" key="1">
    <citation type="submission" date="2022-10" db="EMBL/GenBank/DDBJ databases">
        <title>Novel sulphate-reducing endosymbionts in the free-living metamonad Anaeramoeba.</title>
        <authorList>
            <person name="Jerlstrom-Hultqvist J."/>
            <person name="Cepicka I."/>
            <person name="Gallot-Lavallee L."/>
            <person name="Salas-Leiva D."/>
            <person name="Curtis B.A."/>
            <person name="Zahonova K."/>
            <person name="Pipaliya S."/>
            <person name="Dacks J."/>
            <person name="Roger A.J."/>
        </authorList>
    </citation>
    <scope>NUCLEOTIDE SEQUENCE</scope>
    <source>
        <strain evidence="11">BMAN</strain>
    </source>
</reference>
<evidence type="ECO:0000256" key="5">
    <source>
        <dbReference type="ARBA" id="ARBA00023136"/>
    </source>
</evidence>
<dbReference type="Proteomes" id="UP001149090">
    <property type="component" value="Unassembled WGS sequence"/>
</dbReference>
<evidence type="ECO:0000313" key="12">
    <source>
        <dbReference type="Proteomes" id="UP001149090"/>
    </source>
</evidence>
<dbReference type="Gene3D" id="3.30.310.10">
    <property type="entry name" value="TATA-Binding Protein"/>
    <property type="match status" value="1"/>
</dbReference>
<dbReference type="AlphaFoldDB" id="A0A9Q0R5X1"/>
<dbReference type="InterPro" id="IPR013041">
    <property type="entry name" value="Clathrin_app_Ig-like_sf"/>
</dbReference>
<dbReference type="Gene3D" id="1.25.10.10">
    <property type="entry name" value="Leucine-rich Repeat Variant"/>
    <property type="match status" value="1"/>
</dbReference>
<evidence type="ECO:0000259" key="10">
    <source>
        <dbReference type="SMART" id="SM00809"/>
    </source>
</evidence>
<dbReference type="InterPro" id="IPR011989">
    <property type="entry name" value="ARM-like"/>
</dbReference>
<dbReference type="SMART" id="SM00809">
    <property type="entry name" value="Alpha_adaptinC2"/>
    <property type="match status" value="1"/>
</dbReference>
<evidence type="ECO:0000256" key="9">
    <source>
        <dbReference type="SAM" id="MobiDB-lite"/>
    </source>
</evidence>
<keyword evidence="2 7" id="KW-0813">Transport</keyword>
<dbReference type="InterPro" id="IPR008152">
    <property type="entry name" value="Clathrin_a/b/g-adaptin_app_Ig"/>
</dbReference>
<evidence type="ECO:0000256" key="2">
    <source>
        <dbReference type="ARBA" id="ARBA00022448"/>
    </source>
</evidence>
<dbReference type="GO" id="GO:0035615">
    <property type="term" value="F:clathrin adaptor activity"/>
    <property type="evidence" value="ECO:0007669"/>
    <property type="project" value="InterPro"/>
</dbReference>
<dbReference type="InterPro" id="IPR003164">
    <property type="entry name" value="Clathrin_a-adaptin_app_sub_C"/>
</dbReference>
<dbReference type="SUPFAM" id="SSF48371">
    <property type="entry name" value="ARM repeat"/>
    <property type="match status" value="1"/>
</dbReference>
<dbReference type="PIRSF" id="PIRSF037091">
    <property type="entry name" value="AP2_complex_alpha"/>
    <property type="match status" value="1"/>
</dbReference>
<sequence>MKGLRNYIKELRKCSTKEQERQRVIKEMAHIRQQFKKSSGLSGYDRKKYVAKLIYTYMNGYEIDFGYIEAIELLGSKKYSEKRIGYLAVAIFLNENSEFVKLIINSIDKDLRSDDEKFQCLGLTAIANIGGKEMAESLTSQVQKLLVAVNTNRFVRKKAALCLLRLFRKYPDLMVSSEWAERCATLMNEPDLGVVTSLLSLFLSLVAKDPDGYLPIQEKAINALARVVLDRDVRPDYIYHDVLAPWVQVKLLRLLQYWPSPKSKSVSKKLNNVLNHILSTGKGGRDRNHINSTQAILFEAIDLVIQLGNSRSLMKDSTKKLLEFLSSKDLNVRYLTLNSLTHLMIVSEDTSNVKSHQQQIINALNENDISIKKRALDLLYFICDHSNSREIVGELIKFLQVADHEIKDDLVLKIAILAERFATDFSWYVDVILKVIRLAGDSVSDDIWYRVVRIVTNNKSLRNYAARTLFHTMQSPKCHEKAIMVGAFVLGEFGAVIAKKENSSPQVQFALLKSKFHSSSRKTKSIILTAFLKMRVRHQEIRDKIDSFFKTHVSSIEPEIQQRAVEYSTLSVNFPNLLPVACEPMPPFPEKENALLKRIKEQQEDTMDPRAWSLQQKSTEEQETTSKLETIDKEKDTGEDEKETAKQSKLIDDDEDIPQEVLEARKREAEQMKSNQSGGIMDDIMSIDNNLMNQTGNSGYQKSSQQLDLITDPTNISQTGNTANNQNPQNDIDELRNLDITIGMGPQNSQNNQENLIGDSGMLLTDAEEKMTESRSRLLFLRLCVNPAGVLFENDFLQIGIKSEYHGPVGKMMIFFGNKTDFPFTSFHAHIPPVPFLKFNVGDAPNLVRPKTQEKMLISFECQEEFGDPPTMNISLACEGLQDKGFKSIFDLPIIPNKFLEPVNISAQDFFGKWRQISGPPLESQDVFSAVTVNLTNIASIISGIKLGILPAVDQNPNNIVIAGVFCSKKKQVGILGRVEVSQVKKMIKLTLKTPSSTITSALRKIFLSQLQAN</sequence>
<accession>A0A9Q0R5X1</accession>
<dbReference type="InterPro" id="IPR012295">
    <property type="entry name" value="TBP_dom_sf"/>
</dbReference>
<keyword evidence="6 7" id="KW-0168">Coated pit</keyword>
<dbReference type="Pfam" id="PF02296">
    <property type="entry name" value="Alpha_adaptin_C"/>
    <property type="match status" value="1"/>
</dbReference>
<gene>
    <name evidence="11" type="ORF">M0811_02804</name>
</gene>
<comment type="similarity">
    <text evidence="7">Belongs to the adaptor complexes large subunit family.</text>
</comment>
<dbReference type="GO" id="GO:0072583">
    <property type="term" value="P:clathrin-dependent endocytosis"/>
    <property type="evidence" value="ECO:0007669"/>
    <property type="project" value="InterPro"/>
</dbReference>
<evidence type="ECO:0000256" key="6">
    <source>
        <dbReference type="ARBA" id="ARBA00023176"/>
    </source>
</evidence>
<comment type="function">
    <text evidence="7">Adaptins are components of the adaptor complexes which link clathrin to receptors in coated vesicles. Clathrin-associated protein complexes are believed to interact with the cytoplasmic tails of membrane proteins, leading to their selection and concentration.</text>
</comment>
<dbReference type="OMA" id="PVLMHRY"/>
<evidence type="ECO:0000256" key="8">
    <source>
        <dbReference type="PIRSR" id="PIRSR037091-1"/>
    </source>
</evidence>
<dbReference type="Pfam" id="PF02883">
    <property type="entry name" value="Alpha_adaptinC2"/>
    <property type="match status" value="1"/>
</dbReference>
<feature type="compositionally biased region" description="Basic and acidic residues" evidence="9">
    <location>
        <begin position="618"/>
        <end position="636"/>
    </location>
</feature>
<evidence type="ECO:0000256" key="1">
    <source>
        <dbReference type="ARBA" id="ARBA00004277"/>
    </source>
</evidence>
<dbReference type="InterPro" id="IPR016024">
    <property type="entry name" value="ARM-type_fold"/>
</dbReference>
<feature type="binding site" evidence="8">
    <location>
        <begin position="48"/>
        <end position="52"/>
    </location>
    <ligand>
        <name>a 1,2-diacyl-sn-glycero-3-phospho-(1D-myo-inositol-3,4,5-trisphosphate)</name>
        <dbReference type="ChEBI" id="CHEBI:57836"/>
    </ligand>
</feature>